<reference evidence="1" key="1">
    <citation type="submission" date="2021-04" db="EMBL/GenBank/DDBJ databases">
        <title>Biosynthetic gene clusters of Dactylosporangioum roseum.</title>
        <authorList>
            <person name="Hartkoorn R.C."/>
            <person name="Beaudoing E."/>
            <person name="Hot D."/>
            <person name="Moureu S."/>
        </authorList>
    </citation>
    <scope>NUCLEOTIDE SEQUENCE</scope>
    <source>
        <strain evidence="1">NRRL B-16295</strain>
    </source>
</reference>
<proteinExistence type="predicted"/>
<dbReference type="RefSeq" id="WP_260724185.1">
    <property type="nucleotide sequence ID" value="NZ_BAAABS010000052.1"/>
</dbReference>
<organism evidence="1 2">
    <name type="scientific">Dactylosporangium roseum</name>
    <dbReference type="NCBI Taxonomy" id="47989"/>
    <lineage>
        <taxon>Bacteria</taxon>
        <taxon>Bacillati</taxon>
        <taxon>Actinomycetota</taxon>
        <taxon>Actinomycetes</taxon>
        <taxon>Micromonosporales</taxon>
        <taxon>Micromonosporaceae</taxon>
        <taxon>Dactylosporangium</taxon>
    </lineage>
</organism>
<gene>
    <name evidence="1" type="ORF">Drose_27115</name>
</gene>
<protein>
    <submittedName>
        <fullName evidence="1">Uncharacterized protein</fullName>
    </submittedName>
</protein>
<name>A0ABY5YYL1_9ACTN</name>
<evidence type="ECO:0000313" key="2">
    <source>
        <dbReference type="Proteomes" id="UP001058271"/>
    </source>
</evidence>
<evidence type="ECO:0000313" key="1">
    <source>
        <dbReference type="EMBL" id="UWZ34839.1"/>
    </source>
</evidence>
<dbReference type="EMBL" id="CP073721">
    <property type="protein sequence ID" value="UWZ34839.1"/>
    <property type="molecule type" value="Genomic_DNA"/>
</dbReference>
<accession>A0ABY5YYL1</accession>
<keyword evidence="2" id="KW-1185">Reference proteome</keyword>
<dbReference type="Proteomes" id="UP001058271">
    <property type="component" value="Chromosome"/>
</dbReference>
<sequence>MASDPLAELGSFLTATEAQRLAAQIEAGQHTLAALSEIAAARRETVKLLLASAALGHADRERTVSAP</sequence>